<evidence type="ECO:0000313" key="4">
    <source>
        <dbReference type="Proteomes" id="UP001293593"/>
    </source>
</evidence>
<protein>
    <submittedName>
        <fullName evidence="3">Uncharacterized protein</fullName>
    </submittedName>
</protein>
<keyword evidence="2" id="KW-1133">Transmembrane helix</keyword>
<keyword evidence="2" id="KW-0472">Membrane</keyword>
<reference evidence="3" key="1">
    <citation type="submission" date="2023-10" db="EMBL/GenBank/DDBJ databases">
        <title>Chromosome-level genome of the transformable northern wattle, Acacia crassicarpa.</title>
        <authorList>
            <person name="Massaro I."/>
            <person name="Sinha N.R."/>
            <person name="Poethig S."/>
            <person name="Leichty A.R."/>
        </authorList>
    </citation>
    <scope>NUCLEOTIDE SEQUENCE</scope>
    <source>
        <strain evidence="3">Acra3RX</strain>
        <tissue evidence="3">Leaf</tissue>
    </source>
</reference>
<accession>A0AAE1K446</accession>
<evidence type="ECO:0000256" key="1">
    <source>
        <dbReference type="SAM" id="MobiDB-lite"/>
    </source>
</evidence>
<dbReference type="Proteomes" id="UP001293593">
    <property type="component" value="Unassembled WGS sequence"/>
</dbReference>
<dbReference type="EMBL" id="JAWXYG010000009">
    <property type="protein sequence ID" value="KAK4263555.1"/>
    <property type="molecule type" value="Genomic_DNA"/>
</dbReference>
<proteinExistence type="predicted"/>
<dbReference type="PANTHER" id="PTHR31170:SF9">
    <property type="entry name" value="PROTEIN, PUTATIVE (DUF247)-RELATED"/>
    <property type="match status" value="1"/>
</dbReference>
<dbReference type="PANTHER" id="PTHR31170">
    <property type="entry name" value="BNAC04G53230D PROTEIN"/>
    <property type="match status" value="1"/>
</dbReference>
<comment type="caution">
    <text evidence="3">The sequence shown here is derived from an EMBL/GenBank/DDBJ whole genome shotgun (WGS) entry which is preliminary data.</text>
</comment>
<dbReference type="AlphaFoldDB" id="A0AAE1K446"/>
<feature type="region of interest" description="Disordered" evidence="1">
    <location>
        <begin position="1"/>
        <end position="23"/>
    </location>
</feature>
<gene>
    <name evidence="3" type="ORF">QN277_028949</name>
</gene>
<evidence type="ECO:0000256" key="2">
    <source>
        <dbReference type="SAM" id="Phobius"/>
    </source>
</evidence>
<name>A0AAE1K446_9FABA</name>
<keyword evidence="2" id="KW-0812">Transmembrane</keyword>
<dbReference type="Pfam" id="PF03140">
    <property type="entry name" value="DUF247"/>
    <property type="match status" value="1"/>
</dbReference>
<feature type="transmembrane region" description="Helical" evidence="2">
    <location>
        <begin position="415"/>
        <end position="436"/>
    </location>
</feature>
<sequence>MAAEAIHTQMHQEASETPQQQHVEDEVTINIKKRIQYCGGGRVIEDRCIYRVPHTLRCVKKEAYTPNVISIGPFHHGNERLQDMEKHKQIMFKRFIQRAKSSLDDLVRFVRHFEPKIRASYSETIKLTEQELMEMTLMDAGFIIELFIMLEDDDWEESNDDKLSQPWLVSSILQDLILLENQLPFFVIEEIFNKAFPHDRGLSSFFKTTCEGFKLIIRHNLKLTHDIEIKHFTDLLRLFHLQGRMPYRAPVSESHVLKYSANDLQEVGIKLKKISTNSESPCFLNLKFSGHNLEIPQIIVDFRTEILFRNMIALEQCHYLHDAYITDYAFVLDALIDTYKDVDLLIHKDIVMSFLGDSNEVVRMFNGLPNNFTLTAFNSNYLDICKRLNYYCQDRRHKMMATLRRDYCNTPWRTVASIAGIIFLVLTIVQTIFSVFQFQLVLNK</sequence>
<keyword evidence="4" id="KW-1185">Reference proteome</keyword>
<organism evidence="3 4">
    <name type="scientific">Acacia crassicarpa</name>
    <name type="common">northern wattle</name>
    <dbReference type="NCBI Taxonomy" id="499986"/>
    <lineage>
        <taxon>Eukaryota</taxon>
        <taxon>Viridiplantae</taxon>
        <taxon>Streptophyta</taxon>
        <taxon>Embryophyta</taxon>
        <taxon>Tracheophyta</taxon>
        <taxon>Spermatophyta</taxon>
        <taxon>Magnoliopsida</taxon>
        <taxon>eudicotyledons</taxon>
        <taxon>Gunneridae</taxon>
        <taxon>Pentapetalae</taxon>
        <taxon>rosids</taxon>
        <taxon>fabids</taxon>
        <taxon>Fabales</taxon>
        <taxon>Fabaceae</taxon>
        <taxon>Caesalpinioideae</taxon>
        <taxon>mimosoid clade</taxon>
        <taxon>Acacieae</taxon>
        <taxon>Acacia</taxon>
    </lineage>
</organism>
<evidence type="ECO:0000313" key="3">
    <source>
        <dbReference type="EMBL" id="KAK4263555.1"/>
    </source>
</evidence>
<dbReference type="InterPro" id="IPR004158">
    <property type="entry name" value="DUF247_pln"/>
</dbReference>
<feature type="compositionally biased region" description="Polar residues" evidence="1">
    <location>
        <begin position="9"/>
        <end position="21"/>
    </location>
</feature>